<keyword evidence="1" id="KW-0472">Membrane</keyword>
<dbReference type="EMBL" id="RXGA01000002">
    <property type="protein sequence ID" value="RWX73859.1"/>
    <property type="molecule type" value="Genomic_DNA"/>
</dbReference>
<sequence>MESRNILYLIGLILTFLPAFSYTYLSRSGFGEQPLLPQALSIVVFCVGLAMILFAERGWKK</sequence>
<dbReference type="AlphaFoldDB" id="A0A3S3S0N6"/>
<comment type="caution">
    <text evidence="2">The sequence shown here is derived from an EMBL/GenBank/DDBJ whole genome shotgun (WGS) entry which is preliminary data.</text>
</comment>
<dbReference type="Proteomes" id="UP000288215">
    <property type="component" value="Unassembled WGS sequence"/>
</dbReference>
<evidence type="ECO:0000313" key="2">
    <source>
        <dbReference type="EMBL" id="RWX73859.1"/>
    </source>
</evidence>
<evidence type="ECO:0000256" key="1">
    <source>
        <dbReference type="SAM" id="Phobius"/>
    </source>
</evidence>
<accession>A0A3S3S0N6</accession>
<gene>
    <name evidence="2" type="ORF">Metus_0638</name>
</gene>
<proteinExistence type="predicted"/>
<reference evidence="2 3" key="1">
    <citation type="submission" date="2018-12" db="EMBL/GenBank/DDBJ databases">
        <title>The complete genome of the methanogenic archaea of the candidate phylum Verstraetearchaeota, obtained from the metagenome of underground thermal water.</title>
        <authorList>
            <person name="Kadnikov V.V."/>
            <person name="Mardanov A.V."/>
            <person name="Beletsky A.V."/>
            <person name="Karnachuk O.V."/>
            <person name="Ravin N.V."/>
        </authorList>
    </citation>
    <scope>NUCLEOTIDE SEQUENCE [LARGE SCALE GENOMIC DNA]</scope>
    <source>
        <strain evidence="2">Ch88</strain>
    </source>
</reference>
<feature type="transmembrane region" description="Helical" evidence="1">
    <location>
        <begin position="37"/>
        <end position="55"/>
    </location>
</feature>
<evidence type="ECO:0000313" key="3">
    <source>
        <dbReference type="Proteomes" id="UP000288215"/>
    </source>
</evidence>
<keyword evidence="1" id="KW-1133">Transmembrane helix</keyword>
<keyword evidence="1" id="KW-0812">Transmembrane</keyword>
<name>A0A3S3S0N6_METS7</name>
<organism evidence="2 3">
    <name type="scientific">Methanosuratincola subterraneus</name>
    <dbReference type="NCBI Taxonomy" id="2593994"/>
    <lineage>
        <taxon>Archaea</taxon>
        <taxon>Thermoproteota</taxon>
        <taxon>Methanosuratincolia</taxon>
        <taxon>Candidatus Methanomethylicales</taxon>
        <taxon>Candidatus Methanomethylicaceae</taxon>
        <taxon>Candidatus Methanosuratincola (ex Vanwonterghem et al. 2016)</taxon>
    </lineage>
</organism>
<protein>
    <submittedName>
        <fullName evidence="2">Uncharacterized protein</fullName>
    </submittedName>
</protein>